<proteinExistence type="predicted"/>
<dbReference type="EMBL" id="CM056741">
    <property type="protein sequence ID" value="KAJ8686418.1"/>
    <property type="molecule type" value="Genomic_DNA"/>
</dbReference>
<sequence>MQKIVSLVLILAVGAYAEDIIASVSLAPDVKEAAKTQNVSGVLRLVQTEDDGPVTITGKISNLMPDALHGFHVHAKGDLSQGCSSAGAHFNPEKSNHGAPNATERHIGDLGNIKADSNGVAEVNITDSKISLTGKNSIIGRAIVVHSGKDDLGLGGNNASLQTGNAGDRWACGVIGIV</sequence>
<accession>A0ACC2PTF8</accession>
<evidence type="ECO:0000313" key="2">
    <source>
        <dbReference type="Proteomes" id="UP001239111"/>
    </source>
</evidence>
<reference evidence="1" key="1">
    <citation type="submission" date="2023-04" db="EMBL/GenBank/DDBJ databases">
        <title>A chromosome-level genome assembly of the parasitoid wasp Eretmocerus hayati.</title>
        <authorList>
            <person name="Zhong Y."/>
            <person name="Liu S."/>
            <person name="Liu Y."/>
        </authorList>
    </citation>
    <scope>NUCLEOTIDE SEQUENCE</scope>
    <source>
        <strain evidence="1">ZJU_SS_LIU_2023</strain>
    </source>
</reference>
<gene>
    <name evidence="1" type="ORF">QAD02_022212</name>
</gene>
<organism evidence="1 2">
    <name type="scientific">Eretmocerus hayati</name>
    <dbReference type="NCBI Taxonomy" id="131215"/>
    <lineage>
        <taxon>Eukaryota</taxon>
        <taxon>Metazoa</taxon>
        <taxon>Ecdysozoa</taxon>
        <taxon>Arthropoda</taxon>
        <taxon>Hexapoda</taxon>
        <taxon>Insecta</taxon>
        <taxon>Pterygota</taxon>
        <taxon>Neoptera</taxon>
        <taxon>Endopterygota</taxon>
        <taxon>Hymenoptera</taxon>
        <taxon>Apocrita</taxon>
        <taxon>Proctotrupomorpha</taxon>
        <taxon>Chalcidoidea</taxon>
        <taxon>Aphelinidae</taxon>
        <taxon>Aphelininae</taxon>
        <taxon>Eretmocerus</taxon>
    </lineage>
</organism>
<protein>
    <submittedName>
        <fullName evidence="1">Uncharacterized protein</fullName>
    </submittedName>
</protein>
<comment type="caution">
    <text evidence="1">The sequence shown here is derived from an EMBL/GenBank/DDBJ whole genome shotgun (WGS) entry which is preliminary data.</text>
</comment>
<name>A0ACC2PTF8_9HYME</name>
<dbReference type="Proteomes" id="UP001239111">
    <property type="component" value="Chromosome 1"/>
</dbReference>
<keyword evidence="2" id="KW-1185">Reference proteome</keyword>
<evidence type="ECO:0000313" key="1">
    <source>
        <dbReference type="EMBL" id="KAJ8686418.1"/>
    </source>
</evidence>